<dbReference type="PANTHER" id="PTHR31311">
    <property type="entry name" value="XYLOGLUCAN 6-XYLOSYLTRANSFERASE 5-RELATED-RELATED"/>
    <property type="match status" value="1"/>
</dbReference>
<keyword evidence="4" id="KW-0328">Glycosyltransferase</keyword>
<comment type="cofactor">
    <cofactor evidence="1">
        <name>Mg(2+)</name>
        <dbReference type="ChEBI" id="CHEBI:18420"/>
    </cofactor>
</comment>
<evidence type="ECO:0000256" key="11">
    <source>
        <dbReference type="ARBA" id="ARBA00022842"/>
    </source>
</evidence>
<accession>A0A8S2AN23</accession>
<evidence type="ECO:0000256" key="4">
    <source>
        <dbReference type="ARBA" id="ARBA00022676"/>
    </source>
</evidence>
<dbReference type="Gene3D" id="3.90.550.10">
    <property type="entry name" value="Spore Coat Polysaccharide Biosynthesis Protein SpsA, Chain A"/>
    <property type="match status" value="1"/>
</dbReference>
<organism evidence="20 21">
    <name type="scientific">Arabidopsis arenosa</name>
    <name type="common">Sand rock-cress</name>
    <name type="synonym">Cardaminopsis arenosa</name>
    <dbReference type="NCBI Taxonomy" id="38785"/>
    <lineage>
        <taxon>Eukaryota</taxon>
        <taxon>Viridiplantae</taxon>
        <taxon>Streptophyta</taxon>
        <taxon>Embryophyta</taxon>
        <taxon>Tracheophyta</taxon>
        <taxon>Spermatophyta</taxon>
        <taxon>Magnoliopsida</taxon>
        <taxon>eudicotyledons</taxon>
        <taxon>Gunneridae</taxon>
        <taxon>Pentapetalae</taxon>
        <taxon>rosids</taxon>
        <taxon>malvids</taxon>
        <taxon>Brassicales</taxon>
        <taxon>Brassicaceae</taxon>
        <taxon>Camelineae</taxon>
        <taxon>Arabidopsis</taxon>
    </lineage>
</organism>
<evidence type="ECO:0000256" key="17">
    <source>
        <dbReference type="ARBA" id="ARBA00051628"/>
    </source>
</evidence>
<dbReference type="InterPro" id="IPR013520">
    <property type="entry name" value="Ribonucl_H"/>
</dbReference>
<dbReference type="PANTHER" id="PTHR31311:SF12">
    <property type="entry name" value="XYLOGLUCAN 6-XYLOSYLTRANSFERASE 3-RELATED"/>
    <property type="match status" value="1"/>
</dbReference>
<evidence type="ECO:0000256" key="2">
    <source>
        <dbReference type="ARBA" id="ARBA00004323"/>
    </source>
</evidence>
<dbReference type="EC" id="2.4.2.39" evidence="18"/>
<comment type="catalytic activity">
    <reaction evidence="17">
        <text>Transfers an alpha-D-xylosyl residue from UDP-D-xylose to a glucose residue in xyloglucan, forming an alpha-(1-&gt;6)-D-xylosyl-D-glucose linkage.</text>
        <dbReference type="EC" id="2.4.2.39"/>
    </reaction>
</comment>
<keyword evidence="10" id="KW-0269">Exonuclease</keyword>
<evidence type="ECO:0000256" key="7">
    <source>
        <dbReference type="ARBA" id="ARBA00022722"/>
    </source>
</evidence>
<dbReference type="Pfam" id="PF05637">
    <property type="entry name" value="Glyco_transf_34"/>
    <property type="match status" value="1"/>
</dbReference>
<gene>
    <name evidence="20" type="ORF">AARE701A_LOCUS14727</name>
</gene>
<evidence type="ECO:0000256" key="6">
    <source>
        <dbReference type="ARBA" id="ARBA00022692"/>
    </source>
</evidence>
<evidence type="ECO:0000256" key="12">
    <source>
        <dbReference type="ARBA" id="ARBA00022968"/>
    </source>
</evidence>
<comment type="similarity">
    <text evidence="3">Belongs to the glycosyltransferase 34 family.</text>
</comment>
<dbReference type="GO" id="GO:0000139">
    <property type="term" value="C:Golgi membrane"/>
    <property type="evidence" value="ECO:0007669"/>
    <property type="project" value="UniProtKB-SubCell"/>
</dbReference>
<evidence type="ECO:0000256" key="15">
    <source>
        <dbReference type="ARBA" id="ARBA00023136"/>
    </source>
</evidence>
<dbReference type="SUPFAM" id="SSF53098">
    <property type="entry name" value="Ribonuclease H-like"/>
    <property type="match status" value="1"/>
</dbReference>
<dbReference type="GO" id="GO:0033843">
    <property type="term" value="F:xyloglucan 6-xylosyltransferase activity"/>
    <property type="evidence" value="ECO:0007669"/>
    <property type="project" value="UniProtKB-EC"/>
</dbReference>
<keyword evidence="6" id="KW-0812">Transmembrane</keyword>
<feature type="domain" description="Exonuclease" evidence="19">
    <location>
        <begin position="8"/>
        <end position="191"/>
    </location>
</feature>
<evidence type="ECO:0000256" key="8">
    <source>
        <dbReference type="ARBA" id="ARBA00022723"/>
    </source>
</evidence>
<name>A0A8S2AN23_ARAAE</name>
<dbReference type="GO" id="GO:0016758">
    <property type="term" value="F:hexosyltransferase activity"/>
    <property type="evidence" value="ECO:0007669"/>
    <property type="project" value="TreeGrafter"/>
</dbReference>
<evidence type="ECO:0000256" key="16">
    <source>
        <dbReference type="ARBA" id="ARBA00023180"/>
    </source>
</evidence>
<keyword evidence="5" id="KW-0808">Transferase</keyword>
<keyword evidence="8" id="KW-0479">Metal-binding</keyword>
<dbReference type="AlphaFoldDB" id="A0A8S2AN23"/>
<dbReference type="GO" id="GO:0003676">
    <property type="term" value="F:nucleic acid binding"/>
    <property type="evidence" value="ECO:0007669"/>
    <property type="project" value="InterPro"/>
</dbReference>
<evidence type="ECO:0000259" key="19">
    <source>
        <dbReference type="SMART" id="SM00479"/>
    </source>
</evidence>
<dbReference type="EMBL" id="LR999456">
    <property type="protein sequence ID" value="CAE6090237.1"/>
    <property type="molecule type" value="Genomic_DNA"/>
</dbReference>
<dbReference type="GO" id="GO:0009969">
    <property type="term" value="P:xyloglucan biosynthetic process"/>
    <property type="evidence" value="ECO:0007669"/>
    <property type="project" value="TreeGrafter"/>
</dbReference>
<dbReference type="Gene3D" id="3.30.420.10">
    <property type="entry name" value="Ribonuclease H-like superfamily/Ribonuclease H"/>
    <property type="match status" value="1"/>
</dbReference>
<dbReference type="InterPro" id="IPR012337">
    <property type="entry name" value="RNaseH-like_sf"/>
</dbReference>
<keyword evidence="13" id="KW-1133">Transmembrane helix</keyword>
<evidence type="ECO:0000313" key="20">
    <source>
        <dbReference type="EMBL" id="CAE6090237.1"/>
    </source>
</evidence>
<evidence type="ECO:0000256" key="1">
    <source>
        <dbReference type="ARBA" id="ARBA00001946"/>
    </source>
</evidence>
<dbReference type="Proteomes" id="UP000682877">
    <property type="component" value="Chromosome 6"/>
</dbReference>
<dbReference type="InterPro" id="IPR036397">
    <property type="entry name" value="RNaseH_sf"/>
</dbReference>
<keyword evidence="14" id="KW-0333">Golgi apparatus</keyword>
<dbReference type="Pfam" id="PF00929">
    <property type="entry name" value="RNase_T"/>
    <property type="match status" value="1"/>
</dbReference>
<proteinExistence type="inferred from homology"/>
<evidence type="ECO:0000256" key="14">
    <source>
        <dbReference type="ARBA" id="ARBA00023034"/>
    </source>
</evidence>
<evidence type="ECO:0000313" key="21">
    <source>
        <dbReference type="Proteomes" id="UP000682877"/>
    </source>
</evidence>
<evidence type="ECO:0000256" key="10">
    <source>
        <dbReference type="ARBA" id="ARBA00022839"/>
    </source>
</evidence>
<evidence type="ECO:0000256" key="18">
    <source>
        <dbReference type="ARBA" id="ARBA00066326"/>
    </source>
</evidence>
<dbReference type="GO" id="GO:0046872">
    <property type="term" value="F:metal ion binding"/>
    <property type="evidence" value="ECO:0007669"/>
    <property type="project" value="UniProtKB-KW"/>
</dbReference>
<evidence type="ECO:0000256" key="3">
    <source>
        <dbReference type="ARBA" id="ARBA00005664"/>
    </source>
</evidence>
<dbReference type="FunFam" id="3.30.420.10:FF:000040">
    <property type="entry name" value="Exonuclease family protein"/>
    <property type="match status" value="1"/>
</dbReference>
<protein>
    <recommendedName>
        <fullName evidence="18">xyloglucan 6-xylosyltransferase</fullName>
        <ecNumber evidence="18">2.4.2.39</ecNumber>
    </recommendedName>
</protein>
<evidence type="ECO:0000256" key="5">
    <source>
        <dbReference type="ARBA" id="ARBA00022679"/>
    </source>
</evidence>
<dbReference type="InterPro" id="IPR008630">
    <property type="entry name" value="Glyco_trans_34"/>
</dbReference>
<keyword evidence="11" id="KW-0460">Magnesium</keyword>
<dbReference type="InterPro" id="IPR029044">
    <property type="entry name" value="Nucleotide-diphossugar_trans"/>
</dbReference>
<sequence>MDPEDRSEIAFFDVETTVPNRGQRFAILEFGSILVCPKKLTELRSYTTLVQPADLSLISSLSVRCNGIKRDDVVLAPLFADIADTVYDILHESSSFSFCGGFGQVTTHNILRFDCPRIREAFAEIGRQPPEPKGAIDSLGLLTQKFGRRAGDMKMATLARYFGLGNQTHRSLDDVRMNLEVLKYCATVLFLESSLLYAHVDNSVSPGTTSSRRRIDASHEGNTVTTSVRLPSISENSAAQPDPFNMSVLRNEMASDNHLQSDILMEEEQTHPSDIVVPENTSDHEGFLAPDVVSLPNIKAILVPFYPGSQMMKLKLLHGDSPLQLYCSCLKVRFGVSGKFLDNTGRRRLNFVVDLNPSLCSVLEACDSNAQKLSVDSGSASDWNPVVNPMKGFVNYPNARIHIATEINGDAVRYATEIHQRESSGATQKLIFSNPSGEELESLLTSGSVVDAFLSLEPYDYQQKAGIRLEDGFRTQKRVSTASSAAAGVLPTTMASGGGRRPPPRGRQIQKTFNNVKMTILCGFVTILVLRGTIGVNFGTSDADVVNQNIIEETNRLLAEIRSDSDPTDPNEPPDSDLDLNMTYTLGPKITNWDQKRKLWLTQNPDFPSFVNGKAKVLLLTGSPPKPCDNPIGDHYLLKSVKNKIDYCRIHGIEIVYNMAHLDKELAGYWAKLPMIRRLMLSHPEIEWIWWMDSDALFTDMVFEIPLSRYENHNLVIHGYPDLLFDQKSWIALNTGSFLFRNCQWSLDLLDAWAPMGPKGPIREEAGKILTANLKGRPAFEADDQSALIYLLLSQKETWMEKVFVENQYYLHGFWEGLVDRYEEMIEKYHPGLGDERWPFITHFVGCKPCGSYADYAVERCLKSMERAFNFADNQVLKLYGFGHRGLLSPKIKRIRNETTFPLKFVNRFDIRRTTPLKIEARS</sequence>
<dbReference type="FunFam" id="3.90.550.10:FF:000032">
    <property type="entry name" value="xyloglucan 6-xylosyltransferase 2"/>
    <property type="match status" value="1"/>
</dbReference>
<keyword evidence="12" id="KW-0735">Signal-anchor</keyword>
<dbReference type="CDD" id="cd06127">
    <property type="entry name" value="DEDDh"/>
    <property type="match status" value="1"/>
</dbReference>
<comment type="subcellular location">
    <subcellularLocation>
        <location evidence="2">Golgi apparatus membrane</location>
        <topology evidence="2">Single-pass type II membrane protein</topology>
    </subcellularLocation>
</comment>
<keyword evidence="7" id="KW-0540">Nuclease</keyword>
<dbReference type="GO" id="GO:0005768">
    <property type="term" value="C:endosome"/>
    <property type="evidence" value="ECO:0007669"/>
    <property type="project" value="TreeGrafter"/>
</dbReference>
<dbReference type="SMART" id="SM00479">
    <property type="entry name" value="EXOIII"/>
    <property type="match status" value="1"/>
</dbReference>
<evidence type="ECO:0000256" key="13">
    <source>
        <dbReference type="ARBA" id="ARBA00022989"/>
    </source>
</evidence>
<evidence type="ECO:0000256" key="9">
    <source>
        <dbReference type="ARBA" id="ARBA00022801"/>
    </source>
</evidence>
<dbReference type="GO" id="GO:0005802">
    <property type="term" value="C:trans-Golgi network"/>
    <property type="evidence" value="ECO:0007669"/>
    <property type="project" value="TreeGrafter"/>
</dbReference>
<keyword evidence="15" id="KW-0472">Membrane</keyword>
<dbReference type="GO" id="GO:0004527">
    <property type="term" value="F:exonuclease activity"/>
    <property type="evidence" value="ECO:0007669"/>
    <property type="project" value="UniProtKB-KW"/>
</dbReference>
<keyword evidence="16" id="KW-0325">Glycoprotein</keyword>
<reference evidence="20" key="1">
    <citation type="submission" date="2021-01" db="EMBL/GenBank/DDBJ databases">
        <authorList>
            <person name="Bezrukov I."/>
        </authorList>
    </citation>
    <scope>NUCLEOTIDE SEQUENCE</scope>
</reference>
<keyword evidence="21" id="KW-1185">Reference proteome</keyword>
<keyword evidence="9" id="KW-0378">Hydrolase</keyword>